<sequence>LNNDEVDNNGRVIHLRGFDDWAPPRKQWIFSLHAQCYRFGISLFFCKDFNPLHKRKIYARRMRYCDYFGRLFCQRCHQGSKTKTPARIIHQWNFKEYPVCDMAYRFLSDNYFQPVINASAIFCRFYNNSRSLKKLHDLRIQLVHIWSYIKTCELAKTVQTNLNTMFTSVPNHYLTAFDVFSLSDLENIENGELFRLIHPLVQYGQLHIENCERCKAKAFICELCAEDDLLFPFQLNKIYRCNECGSLFHGKCAKKLIKSLIKCPKCIRIEINLLVFIQFHFKIIY</sequence>
<dbReference type="InterPro" id="IPR025258">
    <property type="entry name" value="RH_dom"/>
</dbReference>
<feature type="domain" description="Rubicon Homology" evidence="1">
    <location>
        <begin position="63"/>
        <end position="273"/>
    </location>
</feature>
<protein>
    <submittedName>
        <fullName evidence="3">DUF4206 domain-containing protein</fullName>
    </submittedName>
</protein>
<dbReference type="PANTHER" id="PTHR45971">
    <property type="entry name" value="PHOX (PX) DOMAIN-CONTAINING PROTEIN"/>
    <property type="match status" value="1"/>
</dbReference>
<proteinExistence type="predicted"/>
<dbReference type="Pfam" id="PF13901">
    <property type="entry name" value="RH_dom"/>
    <property type="match status" value="1"/>
</dbReference>
<evidence type="ECO:0000259" key="1">
    <source>
        <dbReference type="SMART" id="SM01175"/>
    </source>
</evidence>
<reference evidence="3" key="1">
    <citation type="submission" date="2017-02" db="UniProtKB">
        <authorList>
            <consortium name="WormBaseParasite"/>
        </authorList>
    </citation>
    <scope>IDENTIFICATION</scope>
</reference>
<dbReference type="WBParaSite" id="DME_0000952101-mRNA-1">
    <property type="protein sequence ID" value="DME_0000952101-mRNA-1"/>
    <property type="gene ID" value="DME_0000952101"/>
</dbReference>
<evidence type="ECO:0000313" key="2">
    <source>
        <dbReference type="Proteomes" id="UP000038040"/>
    </source>
</evidence>
<organism evidence="2 3">
    <name type="scientific">Dracunculus medinensis</name>
    <name type="common">Guinea worm</name>
    <dbReference type="NCBI Taxonomy" id="318479"/>
    <lineage>
        <taxon>Eukaryota</taxon>
        <taxon>Metazoa</taxon>
        <taxon>Ecdysozoa</taxon>
        <taxon>Nematoda</taxon>
        <taxon>Chromadorea</taxon>
        <taxon>Rhabditida</taxon>
        <taxon>Spirurina</taxon>
        <taxon>Dracunculoidea</taxon>
        <taxon>Dracunculidae</taxon>
        <taxon>Dracunculus</taxon>
    </lineage>
</organism>
<dbReference type="AlphaFoldDB" id="A0A0N4UNN6"/>
<dbReference type="SMART" id="SM01175">
    <property type="entry name" value="DUF4206"/>
    <property type="match status" value="1"/>
</dbReference>
<accession>A0A0N4UNN6</accession>
<evidence type="ECO:0000313" key="3">
    <source>
        <dbReference type="WBParaSite" id="DME_0000952101-mRNA-1"/>
    </source>
</evidence>
<name>A0A0N4UNN6_DRAME</name>
<dbReference type="PANTHER" id="PTHR45971:SF1">
    <property type="entry name" value="RUBICON, ISOFORM A"/>
    <property type="match status" value="1"/>
</dbReference>
<dbReference type="Proteomes" id="UP000038040">
    <property type="component" value="Unplaced"/>
</dbReference>
<dbReference type="GO" id="GO:1901981">
    <property type="term" value="F:phosphatidylinositol phosphate binding"/>
    <property type="evidence" value="ECO:0007669"/>
    <property type="project" value="TreeGrafter"/>
</dbReference>
<dbReference type="InterPro" id="IPR052428">
    <property type="entry name" value="Autophagy_HostDef_Reg"/>
</dbReference>